<dbReference type="EMBL" id="CM042023">
    <property type="protein sequence ID" value="KAI3813158.1"/>
    <property type="molecule type" value="Genomic_DNA"/>
</dbReference>
<reference evidence="1 2" key="2">
    <citation type="journal article" date="2022" name="Mol. Ecol. Resour.">
        <title>The genomes of chicory, endive, great burdock and yacon provide insights into Asteraceae paleo-polyploidization history and plant inulin production.</title>
        <authorList>
            <person name="Fan W."/>
            <person name="Wang S."/>
            <person name="Wang H."/>
            <person name="Wang A."/>
            <person name="Jiang F."/>
            <person name="Liu H."/>
            <person name="Zhao H."/>
            <person name="Xu D."/>
            <person name="Zhang Y."/>
        </authorList>
    </citation>
    <scope>NUCLEOTIDE SEQUENCE [LARGE SCALE GENOMIC DNA]</scope>
    <source>
        <strain evidence="2">cv. Yunnan</strain>
        <tissue evidence="1">Leaves</tissue>
    </source>
</reference>
<reference evidence="2" key="1">
    <citation type="journal article" date="2022" name="Mol. Ecol. Resour.">
        <title>The genomes of chicory, endive, great burdock and yacon provide insights into Asteraceae palaeo-polyploidization history and plant inulin production.</title>
        <authorList>
            <person name="Fan W."/>
            <person name="Wang S."/>
            <person name="Wang H."/>
            <person name="Wang A."/>
            <person name="Jiang F."/>
            <person name="Liu H."/>
            <person name="Zhao H."/>
            <person name="Xu D."/>
            <person name="Zhang Y."/>
        </authorList>
    </citation>
    <scope>NUCLEOTIDE SEQUENCE [LARGE SCALE GENOMIC DNA]</scope>
    <source>
        <strain evidence="2">cv. Yunnan</strain>
    </source>
</reference>
<name>A0ACB9IY67_9ASTR</name>
<gene>
    <name evidence="1" type="ORF">L1987_17875</name>
</gene>
<protein>
    <submittedName>
        <fullName evidence="1">Uncharacterized protein</fullName>
    </submittedName>
</protein>
<dbReference type="Proteomes" id="UP001056120">
    <property type="component" value="Linkage Group LG06"/>
</dbReference>
<keyword evidence="2" id="KW-1185">Reference proteome</keyword>
<evidence type="ECO:0000313" key="2">
    <source>
        <dbReference type="Proteomes" id="UP001056120"/>
    </source>
</evidence>
<evidence type="ECO:0000313" key="1">
    <source>
        <dbReference type="EMBL" id="KAI3813158.1"/>
    </source>
</evidence>
<accession>A0ACB9IY67</accession>
<sequence>MRLSVGSGIGNECHGTRGNTAAPNRYRKIGFQFGMTMRTTHTWSWMDDVVPFVAMLMITCLDMTMLTILKAAMNDGMRSIVYVIYHNALGTLILLPFFIVHILRKVDRPPLTFRILFRLFILGLLGVCLFEVLVYVGINYTSPTMASAISNLAPGATFLIAVFFRMEKIDIRSSSSVAKLVGTMMAISGVTVFTFYQGPYILHTTRSSISSQSSKRVFGGLVITTGGIFGCISNVLQIIITKKYDLLEDGWCLDVCMRY</sequence>
<organism evidence="1 2">
    <name type="scientific">Smallanthus sonchifolius</name>
    <dbReference type="NCBI Taxonomy" id="185202"/>
    <lineage>
        <taxon>Eukaryota</taxon>
        <taxon>Viridiplantae</taxon>
        <taxon>Streptophyta</taxon>
        <taxon>Embryophyta</taxon>
        <taxon>Tracheophyta</taxon>
        <taxon>Spermatophyta</taxon>
        <taxon>Magnoliopsida</taxon>
        <taxon>eudicotyledons</taxon>
        <taxon>Gunneridae</taxon>
        <taxon>Pentapetalae</taxon>
        <taxon>asterids</taxon>
        <taxon>campanulids</taxon>
        <taxon>Asterales</taxon>
        <taxon>Asteraceae</taxon>
        <taxon>Asteroideae</taxon>
        <taxon>Heliantheae alliance</taxon>
        <taxon>Millerieae</taxon>
        <taxon>Smallanthus</taxon>
    </lineage>
</organism>
<proteinExistence type="predicted"/>
<comment type="caution">
    <text evidence="1">The sequence shown here is derived from an EMBL/GenBank/DDBJ whole genome shotgun (WGS) entry which is preliminary data.</text>
</comment>